<evidence type="ECO:0000313" key="3">
    <source>
        <dbReference type="Proteomes" id="UP000317365"/>
    </source>
</evidence>
<feature type="signal peptide" evidence="1">
    <location>
        <begin position="1"/>
        <end position="18"/>
    </location>
</feature>
<dbReference type="Proteomes" id="UP000317365">
    <property type="component" value="Chromosome"/>
</dbReference>
<name>A0A515ERT2_9BURK</name>
<dbReference type="EMBL" id="CP036282">
    <property type="protein sequence ID" value="QDL55359.1"/>
    <property type="molecule type" value="Genomic_DNA"/>
</dbReference>
<keyword evidence="1" id="KW-0732">Signal</keyword>
<keyword evidence="3" id="KW-1185">Reference proteome</keyword>
<gene>
    <name evidence="2" type="ORF">EXZ61_14920</name>
</gene>
<reference evidence="3" key="2">
    <citation type="journal article" date="2020" name="Int. J. Syst. Evol. Microbiol.">
        <title>Genomic insights into a novel species Rhodoferax aquaticus sp. nov., isolated from freshwater.</title>
        <authorList>
            <person name="Li T."/>
            <person name="Zhuo Y."/>
            <person name="Jin C.Z."/>
            <person name="Wu X."/>
            <person name="Ko S.R."/>
            <person name="Jin F.J."/>
            <person name="Ahn C.Y."/>
            <person name="Oh H.M."/>
            <person name="Lee H.G."/>
            <person name="Jin L."/>
        </authorList>
    </citation>
    <scope>NUCLEOTIDE SEQUENCE [LARGE SCALE GENOMIC DNA]</scope>
    <source>
        <strain evidence="3">Gr-4</strain>
    </source>
</reference>
<evidence type="ECO:0008006" key="4">
    <source>
        <dbReference type="Google" id="ProtNLM"/>
    </source>
</evidence>
<protein>
    <recommendedName>
        <fullName evidence="4">Lipocalin-like domain-containing protein</fullName>
    </recommendedName>
</protein>
<reference evidence="3" key="1">
    <citation type="submission" date="2019-02" db="EMBL/GenBank/DDBJ databases">
        <title>Complete genome sequence of Rhodoferax sp. Gr-4.</title>
        <authorList>
            <person name="Jin L."/>
        </authorList>
    </citation>
    <scope>NUCLEOTIDE SEQUENCE [LARGE SCALE GENOMIC DNA]</scope>
    <source>
        <strain evidence="3">Gr-4</strain>
    </source>
</reference>
<dbReference type="RefSeq" id="WP_142812517.1">
    <property type="nucleotide sequence ID" value="NZ_CP036282.1"/>
</dbReference>
<dbReference type="KEGG" id="rhg:EXZ61_14920"/>
<sequence>MKKQIAVLLTCIVLTACGGGGDGGESSSNATSTSAFDSTPFQGTWKRNDGTASGNVANCFNFTTYGGTYGGLNGPIVVTGTTLTNTIEVYSDNTCATYLGKLVRNYSVVFSAGAITGKTTVANALITSTGYSISADGGAGFTLSSVPQTGVVSKQVFDVEGSLMYAGNSSGALDSNGYPTTLQATALYTR</sequence>
<organism evidence="2 3">
    <name type="scientific">Rhodoferax aquaticus</name>
    <dbReference type="NCBI Taxonomy" id="2527691"/>
    <lineage>
        <taxon>Bacteria</taxon>
        <taxon>Pseudomonadati</taxon>
        <taxon>Pseudomonadota</taxon>
        <taxon>Betaproteobacteria</taxon>
        <taxon>Burkholderiales</taxon>
        <taxon>Comamonadaceae</taxon>
        <taxon>Rhodoferax</taxon>
    </lineage>
</organism>
<dbReference type="AlphaFoldDB" id="A0A515ERT2"/>
<evidence type="ECO:0000256" key="1">
    <source>
        <dbReference type="SAM" id="SignalP"/>
    </source>
</evidence>
<evidence type="ECO:0000313" key="2">
    <source>
        <dbReference type="EMBL" id="QDL55359.1"/>
    </source>
</evidence>
<proteinExistence type="predicted"/>
<feature type="chain" id="PRO_5022231747" description="Lipocalin-like domain-containing protein" evidence="1">
    <location>
        <begin position="19"/>
        <end position="190"/>
    </location>
</feature>
<dbReference type="PROSITE" id="PS51257">
    <property type="entry name" value="PROKAR_LIPOPROTEIN"/>
    <property type="match status" value="1"/>
</dbReference>
<accession>A0A515ERT2</accession>